<comment type="similarity">
    <text evidence="1">Belongs to the Iojap/RsfS family.</text>
</comment>
<reference evidence="3 4" key="1">
    <citation type="journal article" date="2018" name="MBio">
        <title>Comparative Genomics Reveals the Core Gene Toolbox for the Fungus-Insect Symbiosis.</title>
        <authorList>
            <person name="Wang Y."/>
            <person name="Stata M."/>
            <person name="Wang W."/>
            <person name="Stajich J.E."/>
            <person name="White M.M."/>
            <person name="Moncalvo J.M."/>
        </authorList>
    </citation>
    <scope>NUCLEOTIDE SEQUENCE [LARGE SCALE GENOMIC DNA]</scope>
    <source>
        <strain evidence="3 4">SWE-8-4</strain>
    </source>
</reference>
<dbReference type="GO" id="GO:0017148">
    <property type="term" value="P:negative regulation of translation"/>
    <property type="evidence" value="ECO:0007669"/>
    <property type="project" value="TreeGrafter"/>
</dbReference>
<keyword evidence="4" id="KW-1185">Reference proteome</keyword>
<comment type="caution">
    <text evidence="3">The sequence shown here is derived from an EMBL/GenBank/DDBJ whole genome shotgun (WGS) entry which is preliminary data.</text>
</comment>
<dbReference type="NCBIfam" id="TIGR00090">
    <property type="entry name" value="rsfS_iojap_ybeB"/>
    <property type="match status" value="1"/>
</dbReference>
<proteinExistence type="inferred from homology"/>
<dbReference type="HAMAP" id="MF_01477">
    <property type="entry name" value="Iojap_RsfS"/>
    <property type="match status" value="1"/>
</dbReference>
<dbReference type="Pfam" id="PF02410">
    <property type="entry name" value="RsfS"/>
    <property type="match status" value="1"/>
</dbReference>
<gene>
    <name evidence="3" type="ORF">BB561_006103</name>
</gene>
<organism evidence="3 4">
    <name type="scientific">Smittium simulii</name>
    <dbReference type="NCBI Taxonomy" id="133385"/>
    <lineage>
        <taxon>Eukaryota</taxon>
        <taxon>Fungi</taxon>
        <taxon>Fungi incertae sedis</taxon>
        <taxon>Zoopagomycota</taxon>
        <taxon>Kickxellomycotina</taxon>
        <taxon>Harpellomycetes</taxon>
        <taxon>Harpellales</taxon>
        <taxon>Legeriomycetaceae</taxon>
        <taxon>Smittium</taxon>
    </lineage>
</organism>
<evidence type="ECO:0000256" key="1">
    <source>
        <dbReference type="ARBA" id="ARBA00010574"/>
    </source>
</evidence>
<evidence type="ECO:0000256" key="2">
    <source>
        <dbReference type="SAM" id="MobiDB-lite"/>
    </source>
</evidence>
<accession>A0A2T9Y6G8</accession>
<dbReference type="PANTHER" id="PTHR21043">
    <property type="entry name" value="IOJAP SUPERFAMILY ORTHOLOG"/>
    <property type="match status" value="1"/>
</dbReference>
<evidence type="ECO:0000313" key="3">
    <source>
        <dbReference type="EMBL" id="PVU87951.1"/>
    </source>
</evidence>
<dbReference type="GO" id="GO:0043023">
    <property type="term" value="F:ribosomal large subunit binding"/>
    <property type="evidence" value="ECO:0007669"/>
    <property type="project" value="TreeGrafter"/>
</dbReference>
<sequence length="605" mass="65701">MKKSLFSSCKLLRVQLALDHTKRNTIIAANKTFSPSFFKVGSYSTVYQINHKIASDNSLFIQKKNYSKQSKPGNQDTQPPASYNAESITSPENSQGTQPSASLKSESNTSPDKSSQGIELDELDIIDLETENIELIDNSLYPELFLKDSAKTSSNVHTNSENASTTKSQAVILDADEADLEWYVDQSYLSEELPEKTTENSAPKIPLWKRRALEALTEIAQKRGDSEHVSGITTGAEDSVWIEELEPNSLSALCVEILEQQGCEYVGVMDVSKKCEWTEKMIIAEAISIKHMLSIAHKLVYSVKQKLKSVNSALQEYPIIVDGWDSEDWVALDLGNVVVHVMTKEGRETYNLEDIWTSESNLEQYFQENWAVKPVLASKIKAAEQSENDHNVQSTDIIESIEKFDDLEIVDPKIIMEEIDSIQSSAESGNPENTQSSAESGNPENTQSSAESGNPENTQSSAESGNPENTQSSAESGNPENTQSSAESGNPENTQSSAESGNPENTQSSAESGNPENTQSSAESGNPENTQSSAESGNPENTQSSAESGNPENTQSSAESGNPENTQSSAESGNPENTQSSAESGNPENTQSSSVSDKPKNTSSI</sequence>
<evidence type="ECO:0000313" key="4">
    <source>
        <dbReference type="Proteomes" id="UP000245383"/>
    </source>
</evidence>
<dbReference type="PANTHER" id="PTHR21043:SF0">
    <property type="entry name" value="MITOCHONDRIAL ASSEMBLY OF RIBOSOMAL LARGE SUBUNIT PROTEIN 1"/>
    <property type="match status" value="1"/>
</dbReference>
<feature type="region of interest" description="Disordered" evidence="2">
    <location>
        <begin position="66"/>
        <end position="118"/>
    </location>
</feature>
<dbReference type="GO" id="GO:0090071">
    <property type="term" value="P:negative regulation of ribosome biogenesis"/>
    <property type="evidence" value="ECO:0007669"/>
    <property type="project" value="TreeGrafter"/>
</dbReference>
<protein>
    <submittedName>
        <fullName evidence="3">Uncharacterized protein</fullName>
    </submittedName>
</protein>
<dbReference type="OrthoDB" id="21330at2759"/>
<dbReference type="EMBL" id="MBFR01000428">
    <property type="protein sequence ID" value="PVU87951.1"/>
    <property type="molecule type" value="Genomic_DNA"/>
</dbReference>
<dbReference type="Proteomes" id="UP000245383">
    <property type="component" value="Unassembled WGS sequence"/>
</dbReference>
<feature type="region of interest" description="Disordered" evidence="2">
    <location>
        <begin position="423"/>
        <end position="605"/>
    </location>
</feature>
<dbReference type="STRING" id="133385.A0A2T9Y6G8"/>
<name>A0A2T9Y6G8_9FUNG</name>
<feature type="compositionally biased region" description="Polar residues" evidence="2">
    <location>
        <begin position="67"/>
        <end position="117"/>
    </location>
</feature>
<dbReference type="SUPFAM" id="SSF81301">
    <property type="entry name" value="Nucleotidyltransferase"/>
    <property type="match status" value="1"/>
</dbReference>
<dbReference type="AlphaFoldDB" id="A0A2T9Y6G8"/>
<dbReference type="InterPro" id="IPR004394">
    <property type="entry name" value="Iojap/RsfS/C7orf30"/>
</dbReference>
<dbReference type="Gene3D" id="3.30.460.10">
    <property type="entry name" value="Beta Polymerase, domain 2"/>
    <property type="match status" value="1"/>
</dbReference>
<dbReference type="InterPro" id="IPR043519">
    <property type="entry name" value="NT_sf"/>
</dbReference>